<dbReference type="AlphaFoldDB" id="A0A0S4IHR6"/>
<dbReference type="OrthoDB" id="1058301at2759"/>
<dbReference type="OMA" id="MENTHCT"/>
<name>A0A0S4IHR6_BODSA</name>
<evidence type="ECO:0000313" key="2">
    <source>
        <dbReference type="Proteomes" id="UP000051952"/>
    </source>
</evidence>
<dbReference type="PANTHER" id="PTHR30411">
    <property type="entry name" value="CYTOPLASMIC PROTEIN"/>
    <property type="match status" value="1"/>
</dbReference>
<proteinExistence type="predicted"/>
<evidence type="ECO:0000313" key="1">
    <source>
        <dbReference type="EMBL" id="CUE67946.1"/>
    </source>
</evidence>
<keyword evidence="2" id="KW-1185">Reference proteome</keyword>
<gene>
    <name evidence="1" type="ORF">BSAL_51520</name>
</gene>
<dbReference type="CDD" id="cd04332">
    <property type="entry name" value="YbaK_like"/>
    <property type="match status" value="1"/>
</dbReference>
<dbReference type="SUPFAM" id="SSF55826">
    <property type="entry name" value="YbaK/ProRS associated domain"/>
    <property type="match status" value="1"/>
</dbReference>
<protein>
    <recommendedName>
        <fullName evidence="3">YbaK/aminoacyl-tRNA synthetase-associated domain-containing protein</fullName>
    </recommendedName>
</protein>
<dbReference type="EMBL" id="CYKH01000064">
    <property type="protein sequence ID" value="CUE67946.1"/>
    <property type="molecule type" value="Genomic_DNA"/>
</dbReference>
<accession>A0A0S4IHR6</accession>
<dbReference type="InterPro" id="IPR036754">
    <property type="entry name" value="YbaK/aa-tRNA-synt-asso_dom_sf"/>
</dbReference>
<evidence type="ECO:0008006" key="3">
    <source>
        <dbReference type="Google" id="ProtNLM"/>
    </source>
</evidence>
<sequence>MEARVAALTTRFTLLEESIKQLTLAFSSVGGAPTASTITTTTTAKIPPPPTLDPCSDDTPDVAKLRALCRTLPLHSAVFKWVASDYYDKPLTWRRDTLQAPSIKHLCKSILLENTHCEFEDCSKRENSRYYLIVFQYVEKFDSDKLMKYIRDLNPGVGKKKFNFRLADPAVSATLTGFGYNAVAPFGGAVEIPIVLSAGVATSMSPNYFWMGGGHADCKLRVDVDEFVSVLKPFVADIATPLSEEELKPLLAE</sequence>
<dbReference type="FunFam" id="3.90.960.10:FF:000013">
    <property type="entry name" value="Aminoacyl-tRNA editing domain containing protein, putative"/>
    <property type="match status" value="1"/>
</dbReference>
<dbReference type="PANTHER" id="PTHR30411:SF4">
    <property type="entry name" value="YBAK_AMINOACYL-TRNA SYNTHETASE-ASSOCIATED DOMAIN-CONTAINING PROTEIN"/>
    <property type="match status" value="1"/>
</dbReference>
<dbReference type="Proteomes" id="UP000051952">
    <property type="component" value="Unassembled WGS sequence"/>
</dbReference>
<organism evidence="1 2">
    <name type="scientific">Bodo saltans</name>
    <name type="common">Flagellated protozoan</name>
    <dbReference type="NCBI Taxonomy" id="75058"/>
    <lineage>
        <taxon>Eukaryota</taxon>
        <taxon>Discoba</taxon>
        <taxon>Euglenozoa</taxon>
        <taxon>Kinetoplastea</taxon>
        <taxon>Metakinetoplastina</taxon>
        <taxon>Eubodonida</taxon>
        <taxon>Bodonidae</taxon>
        <taxon>Bodo</taxon>
    </lineage>
</organism>
<dbReference type="VEuPathDB" id="TriTrypDB:BSAL_51520"/>
<dbReference type="Gene3D" id="3.90.960.10">
    <property type="entry name" value="YbaK/aminoacyl-tRNA synthetase-associated domain"/>
    <property type="match status" value="1"/>
</dbReference>
<reference evidence="2" key="1">
    <citation type="submission" date="2015-09" db="EMBL/GenBank/DDBJ databases">
        <authorList>
            <consortium name="Pathogen Informatics"/>
        </authorList>
    </citation>
    <scope>NUCLEOTIDE SEQUENCE [LARGE SCALE GENOMIC DNA]</scope>
    <source>
        <strain evidence="2">Lake Konstanz</strain>
    </source>
</reference>
<dbReference type="GO" id="GO:0002161">
    <property type="term" value="F:aminoacyl-tRNA deacylase activity"/>
    <property type="evidence" value="ECO:0007669"/>
    <property type="project" value="InterPro"/>
</dbReference>